<feature type="signal peptide" evidence="2">
    <location>
        <begin position="1"/>
        <end position="32"/>
    </location>
</feature>
<dbReference type="EMBL" id="CP090175">
    <property type="protein sequence ID" value="UJO25157.1"/>
    <property type="molecule type" value="Genomic_DNA"/>
</dbReference>
<evidence type="ECO:0000256" key="2">
    <source>
        <dbReference type="SAM" id="SignalP"/>
    </source>
</evidence>
<keyword evidence="4" id="KW-1185">Reference proteome</keyword>
<feature type="compositionally biased region" description="Acidic residues" evidence="1">
    <location>
        <begin position="696"/>
        <end position="705"/>
    </location>
</feature>
<gene>
    <name evidence="3" type="ORF">CLAFUR5_14351</name>
</gene>
<dbReference type="PRINTS" id="PR01217">
    <property type="entry name" value="PRICHEXTENSN"/>
</dbReference>
<dbReference type="Proteomes" id="UP000756132">
    <property type="component" value="Chromosome 13"/>
</dbReference>
<evidence type="ECO:0000313" key="3">
    <source>
        <dbReference type="EMBL" id="UJO25157.1"/>
    </source>
</evidence>
<dbReference type="OrthoDB" id="3944128at2759"/>
<evidence type="ECO:0000313" key="4">
    <source>
        <dbReference type="Proteomes" id="UP000756132"/>
    </source>
</evidence>
<reference evidence="3" key="1">
    <citation type="submission" date="2021-12" db="EMBL/GenBank/DDBJ databases">
        <authorList>
            <person name="Zaccaron A."/>
            <person name="Stergiopoulos I."/>
        </authorList>
    </citation>
    <scope>NUCLEOTIDE SEQUENCE</scope>
    <source>
        <strain evidence="3">Race5_Kim</strain>
    </source>
</reference>
<dbReference type="GeneID" id="71994229"/>
<feature type="region of interest" description="Disordered" evidence="1">
    <location>
        <begin position="680"/>
        <end position="705"/>
    </location>
</feature>
<feature type="chain" id="PRO_5040355564" evidence="2">
    <location>
        <begin position="33"/>
        <end position="842"/>
    </location>
</feature>
<feature type="compositionally biased region" description="Polar residues" evidence="1">
    <location>
        <begin position="776"/>
        <end position="786"/>
    </location>
</feature>
<dbReference type="RefSeq" id="XP_047769523.1">
    <property type="nucleotide sequence ID" value="XM_047913499.1"/>
</dbReference>
<keyword evidence="2" id="KW-0732">Signal</keyword>
<reference evidence="3" key="2">
    <citation type="journal article" date="2022" name="Microb. Genom.">
        <title>A chromosome-scale genome assembly of the tomato pathogen Cladosporium fulvum reveals a compartmentalized genome architecture and the presence of a dispensable chromosome.</title>
        <authorList>
            <person name="Zaccaron A.Z."/>
            <person name="Chen L.H."/>
            <person name="Samaras A."/>
            <person name="Stergiopoulos I."/>
        </authorList>
    </citation>
    <scope>NUCLEOTIDE SEQUENCE</scope>
    <source>
        <strain evidence="3">Race5_Kim</strain>
    </source>
</reference>
<feature type="compositionally biased region" description="Low complexity" evidence="1">
    <location>
        <begin position="536"/>
        <end position="545"/>
    </location>
</feature>
<name>A0A9Q8PMH9_PASFU</name>
<feature type="region of interest" description="Disordered" evidence="1">
    <location>
        <begin position="763"/>
        <end position="808"/>
    </location>
</feature>
<proteinExistence type="predicted"/>
<sequence length="842" mass="86176">MMMVMMMMMNKMLELPASVLVAVFALVPPATANPITAAPSRPTGTGSGFGRNATNLPSTGSGPSYAKACWYERMSFDSASSSWVSAHASTDTTYQIEDGTSISEVTYYENATTLCDGHARVTYSPAISLSTGTITVLSGTSKRTSTIVQTFWSGDYTSERASPSCSITATSDCDALYSMYTTSVAAGSPPYETPPCLNATAAAQYSSAMANIYGCGDCTIYGEGVELVYFPTTAERDFCASTPTATLTHYGPSAVITAYAGKSTTTAGQVFNNRTVWADGHAFTTETAYISISTVYAVDRCSKTFGAPVKDAILAMPSESVLSLRYSQDHFQRVMTTDIQTGYPVNYADFNTPIPWSAWNGQNICDPGGYGGWACSVIYEQSYRPQLAIPPQITDLAPEFKKCQMFYNGLWDPPLALQPAESVVKPTAPGGGGGGGGGVEATTTAEAIPSNKAQPPTAPATAQYIVVPTPPSATSSVPRNEPNPPIAPATAQSIVVPTPPSATSSVPRNEPNPPAATPKPTGFVPANEPNPPAATPNPTGFVPANEPNPPAATPKPTGFVPANEPNPPAATPKPTGFVPANEPWQENLDLGGKKYAVTAANGRCRVGGVTLTAGGAAQTLPNGAIGSCGQYELVVQGSKTVHFDDNVNYGGGGESPPHELGGAQNGIATHTDPIASYIVTSGGLLPPTPGPHHNDGDEDDDGDEDAAIITINGNPVTAVQTHEGGVVVIGSTITLTPGGGATTISGQVISAATNGIIVDYTSTLGPGPIGDERSQSSKPSGTASGNDNDHSDSPSASGGNSGSNAATATATASLATGSASSMSPAQAFSLFTALLAIVVVGG</sequence>
<feature type="compositionally biased region" description="Low complexity" evidence="1">
    <location>
        <begin position="493"/>
        <end position="507"/>
    </location>
</feature>
<feature type="region of interest" description="Disordered" evidence="1">
    <location>
        <begin position="468"/>
        <end position="555"/>
    </location>
</feature>
<feature type="compositionally biased region" description="Low complexity" evidence="1">
    <location>
        <begin position="468"/>
        <end position="478"/>
    </location>
</feature>
<evidence type="ECO:0000256" key="1">
    <source>
        <dbReference type="SAM" id="MobiDB-lite"/>
    </source>
</evidence>
<protein>
    <submittedName>
        <fullName evidence="3">Uncharacterized protein</fullName>
    </submittedName>
</protein>
<dbReference type="KEGG" id="ffu:CLAFUR5_14351"/>
<dbReference type="AlphaFoldDB" id="A0A9Q8PMH9"/>
<feature type="compositionally biased region" description="Low complexity" evidence="1">
    <location>
        <begin position="795"/>
        <end position="808"/>
    </location>
</feature>
<organism evidence="3 4">
    <name type="scientific">Passalora fulva</name>
    <name type="common">Tomato leaf mold</name>
    <name type="synonym">Cladosporium fulvum</name>
    <dbReference type="NCBI Taxonomy" id="5499"/>
    <lineage>
        <taxon>Eukaryota</taxon>
        <taxon>Fungi</taxon>
        <taxon>Dikarya</taxon>
        <taxon>Ascomycota</taxon>
        <taxon>Pezizomycotina</taxon>
        <taxon>Dothideomycetes</taxon>
        <taxon>Dothideomycetidae</taxon>
        <taxon>Mycosphaerellales</taxon>
        <taxon>Mycosphaerellaceae</taxon>
        <taxon>Fulvia</taxon>
    </lineage>
</organism>
<accession>A0A9Q8PMH9</accession>
<feature type="region of interest" description="Disordered" evidence="1">
    <location>
        <begin position="35"/>
        <end position="56"/>
    </location>
</feature>